<keyword evidence="3" id="KW-1185">Reference proteome</keyword>
<name>A0A5K7S749_9BACT</name>
<evidence type="ECO:0000256" key="1">
    <source>
        <dbReference type="SAM" id="SignalP"/>
    </source>
</evidence>
<gene>
    <name evidence="2" type="ORF">AQPE_1551</name>
</gene>
<evidence type="ECO:0000313" key="2">
    <source>
        <dbReference type="EMBL" id="BBE17401.1"/>
    </source>
</evidence>
<organism evidence="2 3">
    <name type="scientific">Aquipluma nitroreducens</name>
    <dbReference type="NCBI Taxonomy" id="2010828"/>
    <lineage>
        <taxon>Bacteria</taxon>
        <taxon>Pseudomonadati</taxon>
        <taxon>Bacteroidota</taxon>
        <taxon>Bacteroidia</taxon>
        <taxon>Marinilabiliales</taxon>
        <taxon>Prolixibacteraceae</taxon>
        <taxon>Aquipluma</taxon>
    </lineage>
</organism>
<dbReference type="RefSeq" id="WP_318350402.1">
    <property type="nucleotide sequence ID" value="NZ_AP018694.1"/>
</dbReference>
<proteinExistence type="predicted"/>
<keyword evidence="1" id="KW-0732">Signal</keyword>
<dbReference type="Proteomes" id="UP001193389">
    <property type="component" value="Chromosome"/>
</dbReference>
<protein>
    <submittedName>
        <fullName evidence="2">Lipoprotein</fullName>
    </submittedName>
</protein>
<evidence type="ECO:0000313" key="3">
    <source>
        <dbReference type="Proteomes" id="UP001193389"/>
    </source>
</evidence>
<dbReference type="AlphaFoldDB" id="A0A5K7S749"/>
<feature type="chain" id="PRO_5024332005" evidence="1">
    <location>
        <begin position="19"/>
        <end position="265"/>
    </location>
</feature>
<dbReference type="EMBL" id="AP018694">
    <property type="protein sequence ID" value="BBE17401.1"/>
    <property type="molecule type" value="Genomic_DNA"/>
</dbReference>
<reference evidence="2" key="1">
    <citation type="journal article" date="2020" name="Int. J. Syst. Evol. Microbiol.">
        <title>Aquipluma nitroreducens gen. nov. sp. nov., a novel facultatively anaerobic bacterium isolated from a freshwater lake.</title>
        <authorList>
            <person name="Watanabe M."/>
            <person name="Kojima H."/>
            <person name="Fukui M."/>
        </authorList>
    </citation>
    <scope>NUCLEOTIDE SEQUENCE</scope>
    <source>
        <strain evidence="2">MeG22</strain>
    </source>
</reference>
<feature type="signal peptide" evidence="1">
    <location>
        <begin position="1"/>
        <end position="18"/>
    </location>
</feature>
<accession>A0A5K7S749</accession>
<sequence>MRKILFLAAFLVTISAVAQDRVFTYTYQSNVLNKGQKELEVWSTLGTGRKDFYRGLNHSLEFEVGLGGKLQTAFYLNYGYSKGITENNGIDFLNSNTSYSFANEWKLKLSDPVADKLGSAVYFEYALAPGETELEGKLILDKQTGRFIHALNLVGELEFEKEFEAEGNELEAETETEFKMEWNYGFSYKINNRWFAGVEVMNENVFAEGKLEKSILTAGPAVSYSGQGFWMNFTLMPQLTDLKSGSRNIIDEDGLQARLIFSYEF</sequence>
<dbReference type="KEGG" id="anf:AQPE_1551"/>
<keyword evidence="2" id="KW-0449">Lipoprotein</keyword>